<dbReference type="Proteomes" id="UP000179448">
    <property type="component" value="Unassembled WGS sequence"/>
</dbReference>
<name>A0A1F6WPS7_9BACT</name>
<evidence type="ECO:0000313" key="2">
    <source>
        <dbReference type="Proteomes" id="UP000179448"/>
    </source>
</evidence>
<organism evidence="1 2">
    <name type="scientific">Candidatus Nomurabacteria bacterium RIFCSPLOWO2_01_FULL_36_10b</name>
    <dbReference type="NCBI Taxonomy" id="1801766"/>
    <lineage>
        <taxon>Bacteria</taxon>
        <taxon>Candidatus Nomuraibacteriota</taxon>
    </lineage>
</organism>
<reference evidence="1 2" key="1">
    <citation type="journal article" date="2016" name="Nat. Commun.">
        <title>Thousands of microbial genomes shed light on interconnected biogeochemical processes in an aquifer system.</title>
        <authorList>
            <person name="Anantharaman K."/>
            <person name="Brown C.T."/>
            <person name="Hug L.A."/>
            <person name="Sharon I."/>
            <person name="Castelle C.J."/>
            <person name="Probst A.J."/>
            <person name="Thomas B.C."/>
            <person name="Singh A."/>
            <person name="Wilkins M.J."/>
            <person name="Karaoz U."/>
            <person name="Brodie E.L."/>
            <person name="Williams K.H."/>
            <person name="Hubbard S.S."/>
            <person name="Banfield J.F."/>
        </authorList>
    </citation>
    <scope>NUCLEOTIDE SEQUENCE [LARGE SCALE GENOMIC DNA]</scope>
</reference>
<proteinExistence type="predicted"/>
<accession>A0A1F6WPS7</accession>
<comment type="caution">
    <text evidence="1">The sequence shown here is derived from an EMBL/GenBank/DDBJ whole genome shotgun (WGS) entry which is preliminary data.</text>
</comment>
<protein>
    <submittedName>
        <fullName evidence="1">Uncharacterized protein</fullName>
    </submittedName>
</protein>
<gene>
    <name evidence="1" type="ORF">A2997_00480</name>
</gene>
<dbReference type="EMBL" id="MFUQ01000009">
    <property type="protein sequence ID" value="OGI83883.1"/>
    <property type="molecule type" value="Genomic_DNA"/>
</dbReference>
<sequence>MHEKFSKHISDEDVRKEIEEGLDDFKQHGSGGDFEEMEEYIRELREHSEYSGLLKGLEENDKISYENIDHLKSLKNNFEKLEFLRSMPLADVIEYITYYASEIGSVFLSKRLERYQDLFSSVSNDDNGYDYSINIKSIKTGLLRDILYSAMLGTPEMGALKIADNRLLKEDTHSKSVATLFGYNSGIYFSENRKKGLGVYPFLIKAYENAKRNIEFPAKKFNSDITEEEIEHKAVLRLSDWLVEINKKYCRTLYYSNEPGRTEPQEALAWAQLGDRFKERILHIRKKRIPDHAISFHNIERFIGKSGDNKYGKEKSKLFHHITFLQSESSEEEKNIFMQNKNAFDINYQQQLYNDEVEKYSHKLEKSEAEISNSDLPESEKELQLQALLQKYESDMWTLQEGHEAKLEYLRNRTPSQLLADSLERQEIVMQKYEKNKSLADKALDLHFHFNHSKKVNSTNEDGGSVVSYTSKPYGGLIDWINEAPFGVIKRANKMLQEGVPDINIIRICFAEIYGDKEIGLTNEVLSDHYFIDCLIKSGGLIYISNNFSDFKDLNHNEILHKIIAANVIPRPHEFSQIFSKFKDIDPSTAYDLIELGEWRLVLENIDNFKDLDNTEIINFLIERRTDGLIHYVSKFKDINHIDTARKLIDAGLCSSMEDYLSYLGNGYSSIGHKEIAHKFIDAGIISSLDEYLYTFKDLNHNEIAHKLFDTGDGRYVLENLNCFNDLDYSIVDKLILLNNENPRKSSSYLEKIIDSTSNFSDFNYNEFANKLIETEEGARVLIEKLNNFKGLNHQEIIDKLMAAKLGGNIISHLRNFHNIDYMDLAIKLIKEGFGESVVNNISEFIGVNNNIIVHELLDANEIDSFKYKIENFNGLDVTIANKLIDIGYEKLVLENPEHFKDLNHTEILDRIIKLERADSIDRSISKFKDIDPIIANKLIDIGKSHIVLSSPTSFINLNHNEIINSVIQRKEYGIVAKYISNFSDVNHYQIANQLIEIGGGEFVASYIINFRNINHTEIAEKLIEYGNIDNLINNLSNFKELDPSIARIIIKYGKGEYVAEHLNHFSNINHKEISDKLIQSGKGEAVTNYLNNFKGLDHNDIIEKLIDTGGSIYVGRYLKNFIGVNHNNIAHEFIRIGSIESIIKSISNFKDLDSSIASRIIKMGRINGVASYLSNFKDLDSSVANELIKAQRSESIIQNMSSFNNLDIDIIKKLLSSFSKEKVKERKTHLFKYFLNNTDTVLEILNSGKDDLAYKIGSIGLPLDYTHISELPEHMSKAYALGYANGDTSQMAGSTKEYFRGRFNFMIRPESNPVTIRSILRGLEGQKFGKNFRESIENLFNTSDTEAKDMIEEIIRSDHKSASRLVRTLVQIDAGKGTKYAIDLIKRSSMPDRMFVYFIHFLSKSGGITKNAPEFLKTQGNMPIIRRIVAQNPNQLNTTLDTCKKLNITNLNEEGDTLFDAMNELASLTPKIYSRHRVLKTVERKKFVEWINTQKEELFENKKIDFNGSIETTGGDEFAGDKDIIIEMVHQAYNPINMSFENVKDLLPSIDDHTDHLNKYLFPQTGYPVIFNDVSYKIRKDETLNKEALRNVSNIFSHKELKGKSDSELLEFSKKRNAIFMKLARATTDFSDEEINIIFQVLTDHDNIINLKAEIDDGKVEMSYPILARIYDTLGIYSKDNIPIFIEEYARQFSDLGERLDKIFEDPSRRGQILKMLKIKNDDPQVEGVPNNVLLGRFFAEKVLEKQRAIIKKEMKKFQRDNEAEGEGVGEFNVYISKNKGSFFAKAAAGICTANDTVLWDMKNHFHMNIVDVNKTVQGNIQGYFETVNGNSSLVLRGFNPTEKLLKTVSPDSFMKNIIKIAKDFAQKNNLNGGVFITESLGGWHAESNRQQIREYIPKNIYSKVEPIAHHMKIAKSKTVDNIYPV</sequence>
<evidence type="ECO:0000313" key="1">
    <source>
        <dbReference type="EMBL" id="OGI83883.1"/>
    </source>
</evidence>